<dbReference type="AlphaFoldDB" id="A0AAD8JBR5"/>
<accession>A0AAD8JBR5</accession>
<dbReference type="GO" id="GO:0009416">
    <property type="term" value="P:response to light stimulus"/>
    <property type="evidence" value="ECO:0007669"/>
    <property type="project" value="TreeGrafter"/>
</dbReference>
<evidence type="ECO:0000313" key="1">
    <source>
        <dbReference type="EMBL" id="KAK1399580.1"/>
    </source>
</evidence>
<dbReference type="GO" id="GO:0045893">
    <property type="term" value="P:positive regulation of DNA-templated transcription"/>
    <property type="evidence" value="ECO:0007669"/>
    <property type="project" value="TreeGrafter"/>
</dbReference>
<dbReference type="Proteomes" id="UP001237642">
    <property type="component" value="Unassembled WGS sequence"/>
</dbReference>
<comment type="caution">
    <text evidence="1">The sequence shown here is derived from an EMBL/GenBank/DDBJ whole genome shotgun (WGS) entry which is preliminary data.</text>
</comment>
<sequence>MNSRTRLDYALFQLTPTRTRCDLVIFGGNAIEKLTSGLLEPFVSHLNSAKHQISRGVYSITLQPSRISPWFTKATLERFVKFVGTPEVLERFVTLEQELAQIKTSAESNGSTYAERHLCYNDEHKAKPISLSKSNGGTYGTDNAVQNENSKGHLQHVLESRKSVLQKEEAMAQF</sequence>
<dbReference type="EMBL" id="JAUIZM010000002">
    <property type="protein sequence ID" value="KAK1399580.1"/>
    <property type="molecule type" value="Genomic_DNA"/>
</dbReference>
<name>A0AAD8JBR5_9APIA</name>
<protein>
    <submittedName>
        <fullName evidence="1">Uncharacterized protein</fullName>
    </submittedName>
</protein>
<evidence type="ECO:0000313" key="2">
    <source>
        <dbReference type="Proteomes" id="UP001237642"/>
    </source>
</evidence>
<reference evidence="1" key="2">
    <citation type="submission" date="2023-05" db="EMBL/GenBank/DDBJ databases">
        <authorList>
            <person name="Schelkunov M.I."/>
        </authorList>
    </citation>
    <scope>NUCLEOTIDE SEQUENCE</scope>
    <source>
        <strain evidence="1">Hsosn_3</strain>
        <tissue evidence="1">Leaf</tissue>
    </source>
</reference>
<keyword evidence="2" id="KW-1185">Reference proteome</keyword>
<reference evidence="1" key="1">
    <citation type="submission" date="2023-02" db="EMBL/GenBank/DDBJ databases">
        <title>Genome of toxic invasive species Heracleum sosnowskyi carries increased number of genes despite the absence of recent whole-genome duplications.</title>
        <authorList>
            <person name="Schelkunov M."/>
            <person name="Shtratnikova V."/>
            <person name="Makarenko M."/>
            <person name="Klepikova A."/>
            <person name="Omelchenko D."/>
            <person name="Novikova G."/>
            <person name="Obukhova E."/>
            <person name="Bogdanov V."/>
            <person name="Penin A."/>
            <person name="Logacheva M."/>
        </authorList>
    </citation>
    <scope>NUCLEOTIDE SEQUENCE</scope>
    <source>
        <strain evidence="1">Hsosn_3</strain>
        <tissue evidence="1">Leaf</tissue>
    </source>
</reference>
<gene>
    <name evidence="1" type="ORF">POM88_009443</name>
</gene>
<dbReference type="PANTHER" id="PTHR31008:SF4">
    <property type="entry name" value="COP1-INTERACTING PROTEIN 7"/>
    <property type="match status" value="1"/>
</dbReference>
<organism evidence="1 2">
    <name type="scientific">Heracleum sosnowskyi</name>
    <dbReference type="NCBI Taxonomy" id="360622"/>
    <lineage>
        <taxon>Eukaryota</taxon>
        <taxon>Viridiplantae</taxon>
        <taxon>Streptophyta</taxon>
        <taxon>Embryophyta</taxon>
        <taxon>Tracheophyta</taxon>
        <taxon>Spermatophyta</taxon>
        <taxon>Magnoliopsida</taxon>
        <taxon>eudicotyledons</taxon>
        <taxon>Gunneridae</taxon>
        <taxon>Pentapetalae</taxon>
        <taxon>asterids</taxon>
        <taxon>campanulids</taxon>
        <taxon>Apiales</taxon>
        <taxon>Apiaceae</taxon>
        <taxon>Apioideae</taxon>
        <taxon>apioid superclade</taxon>
        <taxon>Tordylieae</taxon>
        <taxon>Tordyliinae</taxon>
        <taxon>Heracleum</taxon>
    </lineage>
</organism>
<proteinExistence type="predicted"/>
<dbReference type="PANTHER" id="PTHR31008">
    <property type="entry name" value="COP1-INTERACTING PROTEIN-RELATED"/>
    <property type="match status" value="1"/>
</dbReference>